<evidence type="ECO:0000313" key="4">
    <source>
        <dbReference type="Proteomes" id="UP001432027"/>
    </source>
</evidence>
<comment type="similarity">
    <text evidence="1">Belongs to the UPF0561 family.</text>
</comment>
<dbReference type="PANTHER" id="PTHR34256:SF1">
    <property type="entry name" value="UPF0561 PROTEIN C2ORF68"/>
    <property type="match status" value="1"/>
</dbReference>
<comment type="caution">
    <text evidence="3">The sequence shown here is derived from an EMBL/GenBank/DDBJ whole genome shotgun (WGS) entry which is preliminary data.</text>
</comment>
<dbReference type="InterPro" id="IPR018888">
    <property type="entry name" value="UPF0561"/>
</dbReference>
<gene>
    <name evidence="3" type="ORF">PENTCL1PPCAC_26251</name>
</gene>
<dbReference type="AlphaFoldDB" id="A0AAV5UCK1"/>
<organism evidence="3 4">
    <name type="scientific">Pristionchus entomophagus</name>
    <dbReference type="NCBI Taxonomy" id="358040"/>
    <lineage>
        <taxon>Eukaryota</taxon>
        <taxon>Metazoa</taxon>
        <taxon>Ecdysozoa</taxon>
        <taxon>Nematoda</taxon>
        <taxon>Chromadorea</taxon>
        <taxon>Rhabditida</taxon>
        <taxon>Rhabditina</taxon>
        <taxon>Diplogasteromorpha</taxon>
        <taxon>Diplogasteroidea</taxon>
        <taxon>Neodiplogasteridae</taxon>
        <taxon>Pristionchus</taxon>
    </lineage>
</organism>
<proteinExistence type="inferred from homology"/>
<evidence type="ECO:0000256" key="1">
    <source>
        <dbReference type="ARBA" id="ARBA00006905"/>
    </source>
</evidence>
<feature type="compositionally biased region" description="Basic and acidic residues" evidence="2">
    <location>
        <begin position="212"/>
        <end position="227"/>
    </location>
</feature>
<name>A0AAV5UCK1_9BILA</name>
<sequence>TVDDLQLVMTHVKSLVAMSIEKMLLKTSGPVFLKGIAFMFSAGLSPDRITVMQTKANKFILQFHSRCDVRPFAANYPEFKRLLRGIVHIRAWRLKSIEFLNVSFQNDYVSLIEKAVEMLGVELVLLNNCTYPGIEKGDQALRLFSAFNRKKSTIVCEYGEERLKTLINGYRARPLAGPNPVPSPPTVRLVPVAGAPVAPAGPVPVPADEDPSQSRDERRVLRPREPRPQQPSN</sequence>
<dbReference type="EMBL" id="BTSX01000006">
    <property type="protein sequence ID" value="GMT04077.1"/>
    <property type="molecule type" value="Genomic_DNA"/>
</dbReference>
<evidence type="ECO:0000256" key="2">
    <source>
        <dbReference type="SAM" id="MobiDB-lite"/>
    </source>
</evidence>
<evidence type="ECO:0000313" key="3">
    <source>
        <dbReference type="EMBL" id="GMT04077.1"/>
    </source>
</evidence>
<feature type="region of interest" description="Disordered" evidence="2">
    <location>
        <begin position="198"/>
        <end position="233"/>
    </location>
</feature>
<accession>A0AAV5UCK1</accession>
<dbReference type="Proteomes" id="UP001432027">
    <property type="component" value="Unassembled WGS sequence"/>
</dbReference>
<protein>
    <submittedName>
        <fullName evidence="3">Uncharacterized protein</fullName>
    </submittedName>
</protein>
<dbReference type="PANTHER" id="PTHR34256">
    <property type="entry name" value="UPF0561 PROTEIN C2ORF68"/>
    <property type="match status" value="1"/>
</dbReference>
<reference evidence="3" key="1">
    <citation type="submission" date="2023-10" db="EMBL/GenBank/DDBJ databases">
        <title>Genome assembly of Pristionchus species.</title>
        <authorList>
            <person name="Yoshida K."/>
            <person name="Sommer R.J."/>
        </authorList>
    </citation>
    <scope>NUCLEOTIDE SEQUENCE</scope>
    <source>
        <strain evidence="3">RS0144</strain>
    </source>
</reference>
<keyword evidence="4" id="KW-1185">Reference proteome</keyword>
<feature type="non-terminal residue" evidence="3">
    <location>
        <position position="1"/>
    </location>
</feature>